<feature type="transmembrane region" description="Helical" evidence="1">
    <location>
        <begin position="12"/>
        <end position="32"/>
    </location>
</feature>
<keyword evidence="1" id="KW-1133">Transmembrane helix</keyword>
<gene>
    <name evidence="2" type="ORF">SAMN04490201_2752</name>
</gene>
<proteinExistence type="predicted"/>
<name>A0ABY0VV24_9PSED</name>
<feature type="transmembrane region" description="Helical" evidence="1">
    <location>
        <begin position="47"/>
        <end position="64"/>
    </location>
</feature>
<dbReference type="PANTHER" id="PTHR28008:SF1">
    <property type="entry name" value="DOMAIN PROTEIN, PUTATIVE (AFU_ORTHOLOGUE AFUA_3G10980)-RELATED"/>
    <property type="match status" value="1"/>
</dbReference>
<dbReference type="EMBL" id="LT629795">
    <property type="protein sequence ID" value="SDU57155.1"/>
    <property type="molecule type" value="Genomic_DNA"/>
</dbReference>
<feature type="transmembrane region" description="Helical" evidence="1">
    <location>
        <begin position="71"/>
        <end position="89"/>
    </location>
</feature>
<dbReference type="GeneID" id="96620357"/>
<protein>
    <submittedName>
        <fullName evidence="2">VanZ like family protein</fullName>
    </submittedName>
</protein>
<organism evidence="2 3">
    <name type="scientific">Pseudomonas psychrophila</name>
    <dbReference type="NCBI Taxonomy" id="122355"/>
    <lineage>
        <taxon>Bacteria</taxon>
        <taxon>Pseudomonadati</taxon>
        <taxon>Pseudomonadota</taxon>
        <taxon>Gammaproteobacteria</taxon>
        <taxon>Pseudomonadales</taxon>
        <taxon>Pseudomonadaceae</taxon>
        <taxon>Pseudomonas</taxon>
    </lineage>
</organism>
<dbReference type="RefSeq" id="WP_048352027.1">
    <property type="nucleotide sequence ID" value="NZ_CP049044.1"/>
</dbReference>
<dbReference type="Proteomes" id="UP000182058">
    <property type="component" value="Chromosome I"/>
</dbReference>
<feature type="transmembrane region" description="Helical" evidence="1">
    <location>
        <begin position="95"/>
        <end position="116"/>
    </location>
</feature>
<keyword evidence="1" id="KW-0472">Membrane</keyword>
<keyword evidence="1" id="KW-0812">Transmembrane</keyword>
<evidence type="ECO:0000313" key="3">
    <source>
        <dbReference type="Proteomes" id="UP000182058"/>
    </source>
</evidence>
<reference evidence="2 3" key="1">
    <citation type="submission" date="2016-10" db="EMBL/GenBank/DDBJ databases">
        <authorList>
            <person name="Varghese N."/>
            <person name="Submissions S."/>
        </authorList>
    </citation>
    <scope>NUCLEOTIDE SEQUENCE [LARGE SCALE GENOMIC DNA]</scope>
    <source>
        <strain evidence="2 3">BS3667</strain>
    </source>
</reference>
<sequence>MSRLIQRLADLPFWLRALPFIVVCAGLLFAGLRSQPIAQHFTQEDKLHHFVGFFALTLSCSLAFMNVKLRWIALSCVLAGVLIELAQELEPLRSASVYDALSNSLGVVAGLLLTWYGTRQGK</sequence>
<evidence type="ECO:0000256" key="1">
    <source>
        <dbReference type="SAM" id="Phobius"/>
    </source>
</evidence>
<dbReference type="PANTHER" id="PTHR28008">
    <property type="entry name" value="DOMAIN PROTEIN, PUTATIVE (AFU_ORTHOLOGUE AFUA_3G10980)-RELATED"/>
    <property type="match status" value="1"/>
</dbReference>
<dbReference type="NCBIfam" id="NF037970">
    <property type="entry name" value="vanZ_1"/>
    <property type="match status" value="1"/>
</dbReference>
<evidence type="ECO:0000313" key="2">
    <source>
        <dbReference type="EMBL" id="SDU57155.1"/>
    </source>
</evidence>
<accession>A0ABY0VV24</accession>
<keyword evidence="3" id="KW-1185">Reference proteome</keyword>